<keyword evidence="7" id="KW-1185">Reference proteome</keyword>
<dbReference type="Pfam" id="PF13379">
    <property type="entry name" value="NMT1_2"/>
    <property type="match status" value="1"/>
</dbReference>
<dbReference type="OrthoDB" id="570524at2"/>
<dbReference type="Proteomes" id="UP000282971">
    <property type="component" value="Unassembled WGS sequence"/>
</dbReference>
<gene>
    <name evidence="6" type="ORF">EOD43_03710</name>
</gene>
<proteinExistence type="predicted"/>
<evidence type="ECO:0000313" key="7">
    <source>
        <dbReference type="Proteomes" id="UP000282971"/>
    </source>
</evidence>
<evidence type="ECO:0000256" key="4">
    <source>
        <dbReference type="ARBA" id="ARBA00022519"/>
    </source>
</evidence>
<dbReference type="PANTHER" id="PTHR30024">
    <property type="entry name" value="ALIPHATIC SULFONATES-BINDING PROTEIN-RELATED"/>
    <property type="match status" value="1"/>
</dbReference>
<protein>
    <submittedName>
        <fullName evidence="6">Nitrate transporter</fullName>
    </submittedName>
</protein>
<dbReference type="RefSeq" id="WP_127741210.1">
    <property type="nucleotide sequence ID" value="NZ_SACN01000001.1"/>
</dbReference>
<keyword evidence="3" id="KW-1003">Cell membrane</keyword>
<comment type="subcellular location">
    <subcellularLocation>
        <location evidence="1">Endomembrane system</location>
    </subcellularLocation>
</comment>
<accession>A0A437M5N8</accession>
<dbReference type="PANTHER" id="PTHR30024:SF43">
    <property type="entry name" value="BLL4572 PROTEIN"/>
    <property type="match status" value="1"/>
</dbReference>
<keyword evidence="5" id="KW-0472">Membrane</keyword>
<dbReference type="SUPFAM" id="SSF53850">
    <property type="entry name" value="Periplasmic binding protein-like II"/>
    <property type="match status" value="1"/>
</dbReference>
<evidence type="ECO:0000256" key="5">
    <source>
        <dbReference type="ARBA" id="ARBA00023136"/>
    </source>
</evidence>
<dbReference type="InterPro" id="IPR044527">
    <property type="entry name" value="NrtA/CpmA_ABC-bd_dom"/>
</dbReference>
<evidence type="ECO:0000256" key="2">
    <source>
        <dbReference type="ARBA" id="ARBA00022448"/>
    </source>
</evidence>
<organism evidence="6 7">
    <name type="scientific">Sphingomonas crocodyli</name>
    <dbReference type="NCBI Taxonomy" id="1979270"/>
    <lineage>
        <taxon>Bacteria</taxon>
        <taxon>Pseudomonadati</taxon>
        <taxon>Pseudomonadota</taxon>
        <taxon>Alphaproteobacteria</taxon>
        <taxon>Sphingomonadales</taxon>
        <taxon>Sphingomonadaceae</taxon>
        <taxon>Sphingomonas</taxon>
    </lineage>
</organism>
<reference evidence="6 7" key="1">
    <citation type="submission" date="2019-01" db="EMBL/GenBank/DDBJ databases">
        <authorList>
            <person name="Chen W.-M."/>
        </authorList>
    </citation>
    <scope>NUCLEOTIDE SEQUENCE [LARGE SCALE GENOMIC DNA]</scope>
    <source>
        <strain evidence="6 7">CCP-7</strain>
    </source>
</reference>
<name>A0A437M5N8_9SPHN</name>
<dbReference type="Gene3D" id="3.40.190.10">
    <property type="entry name" value="Periplasmic binding protein-like II"/>
    <property type="match status" value="2"/>
</dbReference>
<dbReference type="GO" id="GO:0012505">
    <property type="term" value="C:endomembrane system"/>
    <property type="evidence" value="ECO:0007669"/>
    <property type="project" value="UniProtKB-SubCell"/>
</dbReference>
<dbReference type="CDD" id="cd13553">
    <property type="entry name" value="PBP2_NrtA_CpmA_like"/>
    <property type="match status" value="1"/>
</dbReference>
<evidence type="ECO:0000256" key="3">
    <source>
        <dbReference type="ARBA" id="ARBA00022475"/>
    </source>
</evidence>
<evidence type="ECO:0000313" key="6">
    <source>
        <dbReference type="EMBL" id="RVT93018.1"/>
    </source>
</evidence>
<keyword evidence="4" id="KW-0997">Cell inner membrane</keyword>
<keyword evidence="2" id="KW-0813">Transport</keyword>
<sequence>MTPISIAFLPLTDSAVLIAAREKGFAEEAGIALDLVRTTSWATARDRLVYGQVQAAHMLAPLAIAVTLGLSQHPAALAAPFKLNVNGNALAMASDFAAALDPDPVRRLADPIAAAHDFAGAIGLHRRKPVIGIVHRFSCHALMLRYWLATAGVDADRDVTLRVLPPSLMVEAMRAGEIDGFIAGEPWGSVAVAEGLGEIVAAGSRIWQRGVEKVLAFRADWIEAQAETIDRLLPALARAAIWCDDPANHAELAELLERPGYVGRPAAELMPALTGQMVLRHGEPPVTVPDFMLFQREAANFPWRSQALWIYSQLVRWNMAEADEDNERRAADVFRSDIYRRALAGSGLPMPGASMKVEGALSTPTAVGAHEGALTLGPDRFFDGRAFDPQDVTGYLKGLAAIPPD</sequence>
<dbReference type="AlphaFoldDB" id="A0A437M5N8"/>
<evidence type="ECO:0000256" key="1">
    <source>
        <dbReference type="ARBA" id="ARBA00004308"/>
    </source>
</evidence>
<comment type="caution">
    <text evidence="6">The sequence shown here is derived from an EMBL/GenBank/DDBJ whole genome shotgun (WGS) entry which is preliminary data.</text>
</comment>
<dbReference type="EMBL" id="SACN01000001">
    <property type="protein sequence ID" value="RVT93018.1"/>
    <property type="molecule type" value="Genomic_DNA"/>
</dbReference>